<evidence type="ECO:0000313" key="2">
    <source>
        <dbReference type="Proteomes" id="UP001230328"/>
    </source>
</evidence>
<reference evidence="1 2" key="1">
    <citation type="submission" date="2023-07" db="EMBL/GenBank/DDBJ databases">
        <title>Comparative genomics of wheat-associated soil bacteria to identify genetic determinants of phenazine resistance.</title>
        <authorList>
            <person name="Mouncey N."/>
        </authorList>
    </citation>
    <scope>NUCLEOTIDE SEQUENCE [LARGE SCALE GENOMIC DNA]</scope>
    <source>
        <strain evidence="1 2">V2I4</strain>
    </source>
</reference>
<dbReference type="EMBL" id="JAUSZI010000002">
    <property type="protein sequence ID" value="MDQ1023264.1"/>
    <property type="molecule type" value="Genomic_DNA"/>
</dbReference>
<accession>A0ABU0SI84</accession>
<keyword evidence="2" id="KW-1185">Reference proteome</keyword>
<proteinExistence type="predicted"/>
<protein>
    <submittedName>
        <fullName evidence="1">Uncharacterized protein</fullName>
    </submittedName>
</protein>
<sequence>MIVSENSIGEIGTLAPFPTESGLLPPDDFEDETGNARYVWEIEGVDQLAQAAMSCCP</sequence>
<comment type="caution">
    <text evidence="1">The sequence shown here is derived from an EMBL/GenBank/DDBJ whole genome shotgun (WGS) entry which is preliminary data.</text>
</comment>
<dbReference type="Proteomes" id="UP001230328">
    <property type="component" value="Unassembled WGS sequence"/>
</dbReference>
<dbReference type="RefSeq" id="WP_307518199.1">
    <property type="nucleotide sequence ID" value="NZ_JAUSZI010000002.1"/>
</dbReference>
<gene>
    <name evidence="1" type="ORF">QF035_000846</name>
</gene>
<organism evidence="1 2">
    <name type="scientific">Streptomyces umbrinus</name>
    <dbReference type="NCBI Taxonomy" id="67370"/>
    <lineage>
        <taxon>Bacteria</taxon>
        <taxon>Bacillati</taxon>
        <taxon>Actinomycetota</taxon>
        <taxon>Actinomycetes</taxon>
        <taxon>Kitasatosporales</taxon>
        <taxon>Streptomycetaceae</taxon>
        <taxon>Streptomyces</taxon>
        <taxon>Streptomyces phaeochromogenes group</taxon>
    </lineage>
</organism>
<evidence type="ECO:0000313" key="1">
    <source>
        <dbReference type="EMBL" id="MDQ1023264.1"/>
    </source>
</evidence>
<name>A0ABU0SI84_9ACTN</name>